<gene>
    <name evidence="1" type="ORF">SS50377_15660</name>
    <name evidence="2" type="ORF">SS50377_24772</name>
</gene>
<evidence type="ECO:0000313" key="3">
    <source>
        <dbReference type="Proteomes" id="UP000018208"/>
    </source>
</evidence>
<dbReference type="EMBL" id="KI546115">
    <property type="protein sequence ID" value="EST44651.1"/>
    <property type="molecule type" value="Genomic_DNA"/>
</dbReference>
<dbReference type="EMBL" id="AUWU02000005">
    <property type="protein sequence ID" value="KAH0572661.1"/>
    <property type="molecule type" value="Genomic_DNA"/>
</dbReference>
<proteinExistence type="predicted"/>
<protein>
    <submittedName>
        <fullName evidence="1">Uncharacterized protein</fullName>
    </submittedName>
</protein>
<evidence type="ECO:0000313" key="2">
    <source>
        <dbReference type="EMBL" id="KAH0572661.1"/>
    </source>
</evidence>
<reference evidence="1 2" key="1">
    <citation type="journal article" date="2014" name="PLoS Genet.">
        <title>The Genome of Spironucleus salmonicida Highlights a Fish Pathogen Adapted to Fluctuating Environments.</title>
        <authorList>
            <person name="Xu F."/>
            <person name="Jerlstrom-Hultqvist J."/>
            <person name="Einarsson E."/>
            <person name="Astvaldsson A."/>
            <person name="Svard S.G."/>
            <person name="Andersson J.O."/>
        </authorList>
    </citation>
    <scope>NUCLEOTIDE SEQUENCE</scope>
    <source>
        <strain evidence="2">ATCC 50377</strain>
    </source>
</reference>
<dbReference type="AlphaFoldDB" id="V6LLK2"/>
<organism evidence="1">
    <name type="scientific">Spironucleus salmonicida</name>
    <dbReference type="NCBI Taxonomy" id="348837"/>
    <lineage>
        <taxon>Eukaryota</taxon>
        <taxon>Metamonada</taxon>
        <taxon>Diplomonadida</taxon>
        <taxon>Hexamitidae</taxon>
        <taxon>Hexamitinae</taxon>
        <taxon>Spironucleus</taxon>
    </lineage>
</organism>
<accession>V6LLK2</accession>
<dbReference type="VEuPathDB" id="GiardiaDB:SS50377_24772"/>
<sequence>MEDLTSFLLKEQDISQPKELLYYLNLLNEVIQTFCCQEQLHTLLLEQFDINKEIYLPEFQVFEDEKQQWIEIFQTITRKTLSVDVLMNKGARILASFLESARPIRQQILVMCVKLIHKASFQQPFISSKQFYEEVSAVGSLPESITNERIVTRRYALLIKLMIKFRANKSNDDILIKRCQEENIVYQKDLLIILSKKYQLDVQQISDIFTNDPSKFILADYYGFHLACIKAAEQSEQQIQVQPTVIVPPLKNINQKETQKIHPEDIEMVNTNYDPEVIDFEDLSLSEDHHDADISENEPKDNEIDIQPILPSLPTIVLDEEIIVVEAEKCHLPEFTDLEEFLAKIKMDQSEFENLLYETDLILSLNNMQLSKVIQEHIRNNFIYQPDNKYFKKSAEIPLEYEEISYYLNNDNSLLPQLSSLLPLRTTLLNFITHSFSQKLYLQSLEFNAFLRQFFDEGMMQNLLAFRKTVSVQQDQVSFISSELNAQILIRLAQYYEFIHSEHIQPIEVLIKICQFAKAQNSHIQYIKYSGPIYKITKIVQEFPRLKEIGLSGEKFQAVKSAFQLMQVGLQVTGIRTIVQDILDEQI</sequence>
<dbReference type="Proteomes" id="UP000018208">
    <property type="component" value="Unassembled WGS sequence"/>
</dbReference>
<keyword evidence="3" id="KW-1185">Reference proteome</keyword>
<evidence type="ECO:0000313" key="1">
    <source>
        <dbReference type="EMBL" id="EST44651.1"/>
    </source>
</evidence>
<name>V6LLK2_9EUKA</name>
<reference evidence="2" key="2">
    <citation type="submission" date="2020-12" db="EMBL/GenBank/DDBJ databases">
        <title>New Spironucleus salmonicida genome in near-complete chromosomes.</title>
        <authorList>
            <person name="Xu F."/>
            <person name="Kurt Z."/>
            <person name="Jimenez-Gonzalez A."/>
            <person name="Astvaldsson A."/>
            <person name="Andersson J.O."/>
            <person name="Svard S.G."/>
        </authorList>
    </citation>
    <scope>NUCLEOTIDE SEQUENCE</scope>
    <source>
        <strain evidence="2">ATCC 50377</strain>
    </source>
</reference>